<keyword evidence="3" id="KW-1185">Reference proteome</keyword>
<organism evidence="2 3">
    <name type="scientific">Onychostoma macrolepis</name>
    <dbReference type="NCBI Taxonomy" id="369639"/>
    <lineage>
        <taxon>Eukaryota</taxon>
        <taxon>Metazoa</taxon>
        <taxon>Chordata</taxon>
        <taxon>Craniata</taxon>
        <taxon>Vertebrata</taxon>
        <taxon>Euteleostomi</taxon>
        <taxon>Actinopterygii</taxon>
        <taxon>Neopterygii</taxon>
        <taxon>Teleostei</taxon>
        <taxon>Ostariophysi</taxon>
        <taxon>Cypriniformes</taxon>
        <taxon>Cyprinidae</taxon>
        <taxon>Acrossocheilinae</taxon>
        <taxon>Onychostoma</taxon>
    </lineage>
</organism>
<dbReference type="AlphaFoldDB" id="A0A7J6D889"/>
<dbReference type="PANTHER" id="PTHR10773">
    <property type="entry name" value="DNA-DIRECTED RNA POLYMERASES I, II, AND III SUBUNIT RPABC2"/>
    <property type="match status" value="1"/>
</dbReference>
<comment type="caution">
    <text evidence="2">The sequence shown here is derived from an EMBL/GenBank/DDBJ whole genome shotgun (WGS) entry which is preliminary data.</text>
</comment>
<dbReference type="Proteomes" id="UP000579812">
    <property type="component" value="Unassembled WGS sequence"/>
</dbReference>
<feature type="compositionally biased region" description="Low complexity" evidence="1">
    <location>
        <begin position="81"/>
        <end position="90"/>
    </location>
</feature>
<gene>
    <name evidence="2" type="ORF">G5714_002724</name>
</gene>
<sequence>MAQSRGKKMVELALKRKYPENDTHVGIPSKRQQVLPPAEEMEWTILDTLLDTTSVDSLYDDITDLGYVPTPMMTQTEVELGDPGEQVQEPEPQPDVESRRPPMREPCGAKCRRRCTDHISEERRREIWSQYWEMTYTERRSWMFYSVTPMPTKRITTGPESRRGRSFIYRLQNQKGEPRQVCKMFFLSSLGYHPKNDSLVISMMGKSNSRPLVPSKDQRGKQAAVNKMDVKTLDDHIESFHPCVSHYRREHAPNRRYLPSDITIKMMHSDYLDKGNACSYEAYRKIIKDKKISFAKLGEEQCEDCLEHAEHANCHTGETESSDCPECLRWNKHKQSALESRQSYQADAERDWPDMTSVRSVDLQKNRGVEEVKKRDIICNLCPLMPPNRRVFWYSLPVSNVVEDEE</sequence>
<protein>
    <submittedName>
        <fullName evidence="2">Uncharacterized protein</fullName>
    </submittedName>
</protein>
<dbReference type="EMBL" id="JAAMOB010000003">
    <property type="protein sequence ID" value="KAF4115235.1"/>
    <property type="molecule type" value="Genomic_DNA"/>
</dbReference>
<dbReference type="PANTHER" id="PTHR10773:SF19">
    <property type="match status" value="1"/>
</dbReference>
<evidence type="ECO:0000313" key="2">
    <source>
        <dbReference type="EMBL" id="KAF4115235.1"/>
    </source>
</evidence>
<reference evidence="2 3" key="1">
    <citation type="submission" date="2020-04" db="EMBL/GenBank/DDBJ databases">
        <title>Chromosome-level genome assembly of a cyprinid fish Onychostoma macrolepis by integration of Nanopore Sequencing, Bionano and Hi-C technology.</title>
        <authorList>
            <person name="Wang D."/>
        </authorList>
    </citation>
    <scope>NUCLEOTIDE SEQUENCE [LARGE SCALE GENOMIC DNA]</scope>
    <source>
        <strain evidence="2">SWU-2019</strain>
        <tissue evidence="2">Muscle</tissue>
    </source>
</reference>
<evidence type="ECO:0000313" key="3">
    <source>
        <dbReference type="Proteomes" id="UP000579812"/>
    </source>
</evidence>
<feature type="region of interest" description="Disordered" evidence="1">
    <location>
        <begin position="80"/>
        <end position="108"/>
    </location>
</feature>
<proteinExistence type="predicted"/>
<evidence type="ECO:0000256" key="1">
    <source>
        <dbReference type="SAM" id="MobiDB-lite"/>
    </source>
</evidence>
<name>A0A7J6D889_9TELE</name>
<accession>A0A7J6D889</accession>